<evidence type="ECO:0000256" key="7">
    <source>
        <dbReference type="ARBA" id="ARBA00049244"/>
    </source>
</evidence>
<evidence type="ECO:0000256" key="4">
    <source>
        <dbReference type="ARBA" id="ARBA00022695"/>
    </source>
</evidence>
<evidence type="ECO:0000256" key="1">
    <source>
        <dbReference type="ARBA" id="ARBA00012417"/>
    </source>
</evidence>
<evidence type="ECO:0000256" key="5">
    <source>
        <dbReference type="ARBA" id="ARBA00022705"/>
    </source>
</evidence>
<organism evidence="9 10">
    <name type="scientific">Nitrosomonas cryotolerans ATCC 49181</name>
    <dbReference type="NCBI Taxonomy" id="1131553"/>
    <lineage>
        <taxon>Bacteria</taxon>
        <taxon>Pseudomonadati</taxon>
        <taxon>Pseudomonadota</taxon>
        <taxon>Betaproteobacteria</taxon>
        <taxon>Nitrosomonadales</taxon>
        <taxon>Nitrosomonadaceae</taxon>
        <taxon>Nitrosomonas</taxon>
    </lineage>
</organism>
<comment type="catalytic activity">
    <reaction evidence="7">
        <text>DNA(n) + a 2'-deoxyribonucleoside 5'-triphosphate = DNA(n+1) + diphosphate</text>
        <dbReference type="Rhea" id="RHEA:22508"/>
        <dbReference type="Rhea" id="RHEA-COMP:17339"/>
        <dbReference type="Rhea" id="RHEA-COMP:17340"/>
        <dbReference type="ChEBI" id="CHEBI:33019"/>
        <dbReference type="ChEBI" id="CHEBI:61560"/>
        <dbReference type="ChEBI" id="CHEBI:173112"/>
        <dbReference type="EC" id="2.7.7.7"/>
    </reaction>
</comment>
<evidence type="ECO:0000313" key="10">
    <source>
        <dbReference type="Proteomes" id="UP000185062"/>
    </source>
</evidence>
<evidence type="ECO:0000259" key="8">
    <source>
        <dbReference type="Pfam" id="PF09115"/>
    </source>
</evidence>
<dbReference type="STRING" id="44575.SAMN05216419_1001128"/>
<dbReference type="EMBL" id="FSRO01000001">
    <property type="protein sequence ID" value="SIO33475.1"/>
    <property type="molecule type" value="Genomic_DNA"/>
</dbReference>
<dbReference type="RefSeq" id="WP_028460538.1">
    <property type="nucleotide sequence ID" value="NZ_FSRO01000001.1"/>
</dbReference>
<keyword evidence="4" id="KW-0548">Nucleotidyltransferase</keyword>
<evidence type="ECO:0000256" key="2">
    <source>
        <dbReference type="ARBA" id="ARBA00014363"/>
    </source>
</evidence>
<dbReference type="InterPro" id="IPR027417">
    <property type="entry name" value="P-loop_NTPase"/>
</dbReference>
<reference evidence="9 10" key="1">
    <citation type="submission" date="2016-12" db="EMBL/GenBank/DDBJ databases">
        <authorList>
            <person name="Song W.-J."/>
            <person name="Kurnit D.M."/>
        </authorList>
    </citation>
    <scope>NUCLEOTIDE SEQUENCE [LARGE SCALE GENOMIC DNA]</scope>
    <source>
        <strain evidence="9 10">ATCC 49181</strain>
    </source>
</reference>
<dbReference type="Pfam" id="PF09115">
    <property type="entry name" value="DNApol3-delta_C"/>
    <property type="match status" value="1"/>
</dbReference>
<dbReference type="SUPFAM" id="SSF52540">
    <property type="entry name" value="P-loop containing nucleoside triphosphate hydrolases"/>
    <property type="match status" value="1"/>
</dbReference>
<dbReference type="Gene3D" id="3.40.50.300">
    <property type="entry name" value="P-loop containing nucleotide triphosphate hydrolases"/>
    <property type="match status" value="1"/>
</dbReference>
<dbReference type="GO" id="GO:0003677">
    <property type="term" value="F:DNA binding"/>
    <property type="evidence" value="ECO:0007669"/>
    <property type="project" value="InterPro"/>
</dbReference>
<keyword evidence="5" id="KW-0235">DNA replication</keyword>
<dbReference type="InterPro" id="IPR050238">
    <property type="entry name" value="DNA_Rep/Repair_Clamp_Loader"/>
</dbReference>
<dbReference type="AlphaFoldDB" id="A0A1N6ING3"/>
<dbReference type="GO" id="GO:0008408">
    <property type="term" value="F:3'-5' exonuclease activity"/>
    <property type="evidence" value="ECO:0007669"/>
    <property type="project" value="InterPro"/>
</dbReference>
<protein>
    <recommendedName>
        <fullName evidence="2">DNA polymerase III subunit delta'</fullName>
        <ecNumber evidence="1">2.7.7.7</ecNumber>
    </recommendedName>
</protein>
<dbReference type="InterPro" id="IPR015199">
    <property type="entry name" value="DNA_pol_III_delta_C"/>
</dbReference>
<evidence type="ECO:0000256" key="3">
    <source>
        <dbReference type="ARBA" id="ARBA00022679"/>
    </source>
</evidence>
<dbReference type="EC" id="2.7.7.7" evidence="1"/>
<evidence type="ECO:0000313" key="9">
    <source>
        <dbReference type="EMBL" id="SIO33475.1"/>
    </source>
</evidence>
<evidence type="ECO:0000256" key="6">
    <source>
        <dbReference type="ARBA" id="ARBA00022932"/>
    </source>
</evidence>
<keyword evidence="10" id="KW-1185">Reference proteome</keyword>
<dbReference type="Proteomes" id="UP000185062">
    <property type="component" value="Unassembled WGS sequence"/>
</dbReference>
<proteinExistence type="predicted"/>
<dbReference type="PANTHER" id="PTHR11669:SF8">
    <property type="entry name" value="DNA POLYMERASE III SUBUNIT DELTA"/>
    <property type="match status" value="1"/>
</dbReference>
<dbReference type="eggNOG" id="COG0470">
    <property type="taxonomic scope" value="Bacteria"/>
</dbReference>
<dbReference type="InterPro" id="IPR004622">
    <property type="entry name" value="DNA_pol_HolB"/>
</dbReference>
<name>A0A1N6ING3_9PROT</name>
<dbReference type="GO" id="GO:0003887">
    <property type="term" value="F:DNA-directed DNA polymerase activity"/>
    <property type="evidence" value="ECO:0007669"/>
    <property type="project" value="UniProtKB-KW"/>
</dbReference>
<sequence length="345" mass="39654">MHNIYIWQQAIWQRLMQNHSFRNQALLLKGKKGIGKFRFAHNLAKSLLCRNLSAHNGACQKCISCNWFEQSEHPNFYQIAPESISESSEGNIEKIETENITNSKKLKKKNSQQIGVEQIRMLTDFVYMTGHQSGFKIILIYPAETMNLAAASALLKKLEEPPPQILFILVTHRPQYLLPTIRSRCQQIAMPSPDIATATAWLKQQGVNEPAACLAAASFAPLSALAFNTDDYVIQHEQFIEQISTPRHLNPVLLAETMQQLELSTVVGWLQKWCYDLMNFHTTGEVRYYLNHCPVVKELSSTVDPKKLMAYSRRLITAQRLSRHPLNFRLFLEEILITYAMLWHK</sequence>
<gene>
    <name evidence="9" type="ORF">SAMN02743940_1938</name>
</gene>
<accession>A0A1N6ING3</accession>
<dbReference type="GO" id="GO:0006261">
    <property type="term" value="P:DNA-templated DNA replication"/>
    <property type="evidence" value="ECO:0007669"/>
    <property type="project" value="TreeGrafter"/>
</dbReference>
<dbReference type="Pfam" id="PF13177">
    <property type="entry name" value="DNA_pol3_delta2"/>
    <property type="match status" value="1"/>
</dbReference>
<keyword evidence="6" id="KW-0239">DNA-directed DNA polymerase</keyword>
<keyword evidence="3" id="KW-0808">Transferase</keyword>
<dbReference type="NCBIfam" id="TIGR00678">
    <property type="entry name" value="holB"/>
    <property type="match status" value="1"/>
</dbReference>
<feature type="domain" description="DNA polymerase III delta subunit C-terminal" evidence="8">
    <location>
        <begin position="235"/>
        <end position="337"/>
    </location>
</feature>
<dbReference type="GO" id="GO:0009360">
    <property type="term" value="C:DNA polymerase III complex"/>
    <property type="evidence" value="ECO:0007669"/>
    <property type="project" value="InterPro"/>
</dbReference>
<dbReference type="PANTHER" id="PTHR11669">
    <property type="entry name" value="REPLICATION FACTOR C / DNA POLYMERASE III GAMMA-TAU SUBUNIT"/>
    <property type="match status" value="1"/>
</dbReference>